<dbReference type="PANTHER" id="PTHR24100:SF144">
    <property type="entry name" value="SELECTION AND UPKEEP OF INTRAEPITHELIAL T-CELLS PROTEIN 2 ISOFORM X1"/>
    <property type="match status" value="1"/>
</dbReference>
<dbReference type="GO" id="GO:0016020">
    <property type="term" value="C:membrane"/>
    <property type="evidence" value="ECO:0007669"/>
    <property type="project" value="UniProtKB-SubCell"/>
</dbReference>
<evidence type="ECO:0000256" key="4">
    <source>
        <dbReference type="ARBA" id="ARBA00022989"/>
    </source>
</evidence>
<keyword evidence="5 10" id="KW-0472">Membrane</keyword>
<dbReference type="RefSeq" id="XP_031748027.1">
    <property type="nucleotide sequence ID" value="XM_031892167.1"/>
</dbReference>
<keyword evidence="3" id="KW-0732">Signal</keyword>
<evidence type="ECO:0000259" key="11">
    <source>
        <dbReference type="PROSITE" id="PS50835"/>
    </source>
</evidence>
<dbReference type="SMART" id="SM00409">
    <property type="entry name" value="IG"/>
    <property type="match status" value="1"/>
</dbReference>
<evidence type="ECO:0000256" key="1">
    <source>
        <dbReference type="ARBA" id="ARBA00004370"/>
    </source>
</evidence>
<dbReference type="FunFam" id="2.60.40.10:FF:000142">
    <property type="entry name" value="V-set domain-containing T-cell activation inhibitor 1"/>
    <property type="match status" value="1"/>
</dbReference>
<dbReference type="GeneID" id="101731430"/>
<reference evidence="12" key="2">
    <citation type="submission" date="2021-03" db="UniProtKB">
        <authorList>
            <consortium name="Ensembl"/>
        </authorList>
    </citation>
    <scope>IDENTIFICATION</scope>
</reference>
<dbReference type="PROSITE" id="PS50835">
    <property type="entry name" value="IG_LIKE"/>
    <property type="match status" value="1"/>
</dbReference>
<protein>
    <submittedName>
        <fullName evidence="12 14">Selection and upkeep of intraepithelial T-cells protein 2-like</fullName>
    </submittedName>
</protein>
<evidence type="ECO:0000313" key="12">
    <source>
        <dbReference type="Ensembl" id="ENSXETP00000114991"/>
    </source>
</evidence>
<accession>A0A803K3Y0</accession>
<dbReference type="FunFam" id="2.60.40.10:FF:000088">
    <property type="entry name" value="Butyrophilin subfamily 1 member A1"/>
    <property type="match status" value="1"/>
</dbReference>
<evidence type="ECO:0000256" key="3">
    <source>
        <dbReference type="ARBA" id="ARBA00022729"/>
    </source>
</evidence>
<dbReference type="InterPro" id="IPR050504">
    <property type="entry name" value="IgSF_BTN/MOG"/>
</dbReference>
<keyword evidence="4 10" id="KW-1133">Transmembrane helix</keyword>
<evidence type="ECO:0000256" key="2">
    <source>
        <dbReference type="ARBA" id="ARBA00022692"/>
    </source>
</evidence>
<dbReference type="GO" id="GO:0050863">
    <property type="term" value="P:regulation of T cell activation"/>
    <property type="evidence" value="ECO:0007669"/>
    <property type="project" value="UniProtKB-ARBA"/>
</dbReference>
<keyword evidence="13" id="KW-1185">Reference proteome</keyword>
<reference evidence="14" key="3">
    <citation type="submission" date="2025-04" db="UniProtKB">
        <authorList>
            <consortium name="RefSeq"/>
        </authorList>
    </citation>
    <scope>IDENTIFICATION</scope>
    <source>
        <strain evidence="14">Nigerian</strain>
        <tissue evidence="14">Liver and blood</tissue>
    </source>
</reference>
<dbReference type="AlphaFoldDB" id="A0A803K3Y0"/>
<dbReference type="InterPro" id="IPR013783">
    <property type="entry name" value="Ig-like_fold"/>
</dbReference>
<evidence type="ECO:0000313" key="15">
    <source>
        <dbReference type="Xenbase" id="XB-GENE-29085343"/>
    </source>
</evidence>
<dbReference type="PANTHER" id="PTHR24100">
    <property type="entry name" value="BUTYROPHILIN"/>
    <property type="match status" value="1"/>
</dbReference>
<evidence type="ECO:0000313" key="13">
    <source>
        <dbReference type="Proteomes" id="UP000008143"/>
    </source>
</evidence>
<dbReference type="Ensembl" id="ENSXETT00000117287">
    <property type="protein sequence ID" value="ENSXETP00000114991"/>
    <property type="gene ID" value="ENSXETG00000048955"/>
</dbReference>
<dbReference type="AGR" id="Xenbase:XB-GENE-29085343"/>
<evidence type="ECO:0000256" key="5">
    <source>
        <dbReference type="ARBA" id="ARBA00023136"/>
    </source>
</evidence>
<dbReference type="Pfam" id="PF07686">
    <property type="entry name" value="V-set"/>
    <property type="match status" value="1"/>
</dbReference>
<feature type="domain" description="Ig-like" evidence="11">
    <location>
        <begin position="24"/>
        <end position="139"/>
    </location>
</feature>
<sequence length="287" mass="32234">MASTMHSIKIPFFILWSVYKVSLPVRIKVSSTRSVSVTVGSDVVLPCRLIPEMNAENMKICWFKTKFQPCVHFYSDGKDDYSAQVLEFANRTELLKENITRGSFPLKIRNVTAEDSGEYYCNIDSNNHHGLAIVQLDVTAVGSLPYISSVNADTVYCESCDWLPKPYLIWADNEGNNIIPLMEKVHTNKENLYCISSIISITAAVNITCTVSNALNQSKQSSGHNKEKRLPAAPRDTCSRIIIISASVMICCVCLFLLLKKHPKYPKIPLGMYPNTAHSEKERKYSN</sequence>
<dbReference type="GO" id="GO:1903037">
    <property type="term" value="P:regulation of leukocyte cell-cell adhesion"/>
    <property type="evidence" value="ECO:0007669"/>
    <property type="project" value="UniProtKB-ARBA"/>
</dbReference>
<dbReference type="Pfam" id="PF22705">
    <property type="entry name" value="C2-set_3"/>
    <property type="match status" value="1"/>
</dbReference>
<comment type="subcellular location">
    <subcellularLocation>
        <location evidence="1">Membrane</location>
    </subcellularLocation>
</comment>
<keyword evidence="2 10" id="KW-0812">Transmembrane</keyword>
<dbReference type="GeneTree" id="ENSGT01120000271914"/>
<dbReference type="InterPro" id="IPR036179">
    <property type="entry name" value="Ig-like_dom_sf"/>
</dbReference>
<dbReference type="InterPro" id="IPR003599">
    <property type="entry name" value="Ig_sub"/>
</dbReference>
<dbReference type="GO" id="GO:0042110">
    <property type="term" value="P:T cell activation"/>
    <property type="evidence" value="ECO:0007669"/>
    <property type="project" value="UniProtKB-ARBA"/>
</dbReference>
<gene>
    <name evidence="12 14 15" type="primary">LOC101731430</name>
</gene>
<keyword evidence="6" id="KW-1015">Disulfide bond</keyword>
<organism evidence="12">
    <name type="scientific">Xenopus tropicalis</name>
    <name type="common">Western clawed frog</name>
    <name type="synonym">Silurana tropicalis</name>
    <dbReference type="NCBI Taxonomy" id="8364"/>
    <lineage>
        <taxon>Eukaryota</taxon>
        <taxon>Metazoa</taxon>
        <taxon>Chordata</taxon>
        <taxon>Craniata</taxon>
        <taxon>Vertebrata</taxon>
        <taxon>Euteleostomi</taxon>
        <taxon>Amphibia</taxon>
        <taxon>Batrachia</taxon>
        <taxon>Anura</taxon>
        <taxon>Pipoidea</taxon>
        <taxon>Pipidae</taxon>
        <taxon>Xenopodinae</taxon>
        <taxon>Xenopus</taxon>
        <taxon>Silurana</taxon>
    </lineage>
</organism>
<keyword evidence="8" id="KW-0393">Immunoglobulin domain</keyword>
<dbReference type="Xenbase" id="XB-GENE-29085343">
    <property type="gene designation" value="LOC101731430"/>
</dbReference>
<proteinExistence type="inferred from homology"/>
<evidence type="ECO:0000256" key="10">
    <source>
        <dbReference type="SAM" id="Phobius"/>
    </source>
</evidence>
<comment type="similarity">
    <text evidence="9">Belongs to the SKINT family.</text>
</comment>
<evidence type="ECO:0000256" key="6">
    <source>
        <dbReference type="ARBA" id="ARBA00023157"/>
    </source>
</evidence>
<dbReference type="InterPro" id="IPR013106">
    <property type="entry name" value="Ig_V-set"/>
</dbReference>
<evidence type="ECO:0000256" key="9">
    <source>
        <dbReference type="ARBA" id="ARBA00038221"/>
    </source>
</evidence>
<keyword evidence="7" id="KW-0325">Glycoprotein</keyword>
<dbReference type="SMART" id="SM00406">
    <property type="entry name" value="IGv"/>
    <property type="match status" value="1"/>
</dbReference>
<name>A0A803K3Y0_XENTR</name>
<evidence type="ECO:0000313" key="14">
    <source>
        <dbReference type="RefSeq" id="XP_031748027.1"/>
    </source>
</evidence>
<reference evidence="12" key="1">
    <citation type="journal article" date="2010" name="Science">
        <title>The genome of the Western clawed frog Xenopus tropicalis.</title>
        <authorList>
            <person name="Hellsten U."/>
            <person name="Harland R.M."/>
            <person name="Gilchrist M.J."/>
            <person name="Hendrix D."/>
            <person name="Jurka J."/>
            <person name="Kapitonov V."/>
            <person name="Ovcharenko I."/>
            <person name="Putnam N.H."/>
            <person name="Shu S."/>
            <person name="Taher L."/>
            <person name="Blitz I.L."/>
            <person name="Blumberg B."/>
            <person name="Dichmann D.S."/>
            <person name="Dubchak I."/>
            <person name="Amaya E."/>
            <person name="Detter J.C."/>
            <person name="Fletcher R."/>
            <person name="Gerhard D.S."/>
            <person name="Goodstein D."/>
            <person name="Graves T."/>
            <person name="Grigoriev I.V."/>
            <person name="Grimwood J."/>
            <person name="Kawashima T."/>
            <person name="Lindquist E."/>
            <person name="Lucas S.M."/>
            <person name="Mead P.E."/>
            <person name="Mitros T."/>
            <person name="Ogino H."/>
            <person name="Ohta Y."/>
            <person name="Poliakov A.V."/>
            <person name="Pollet N."/>
            <person name="Robert J."/>
            <person name="Salamov A."/>
            <person name="Sater A.K."/>
            <person name="Schmutz J."/>
            <person name="Terry A."/>
            <person name="Vize P.D."/>
            <person name="Warren W.C."/>
            <person name="Wells D."/>
            <person name="Wills A."/>
            <person name="Wilson R.K."/>
            <person name="Zimmerman L.B."/>
            <person name="Zorn A.M."/>
            <person name="Grainger R."/>
            <person name="Grammer T."/>
            <person name="Khokha M.K."/>
            <person name="Richardson P.M."/>
            <person name="Rokhsar D.S."/>
        </authorList>
    </citation>
    <scope>NUCLEOTIDE SEQUENCE [LARGE SCALE GENOMIC DNA]</scope>
    <source>
        <strain evidence="12">Nigerian</strain>
    </source>
</reference>
<dbReference type="Gene3D" id="2.60.40.10">
    <property type="entry name" value="Immunoglobulins"/>
    <property type="match status" value="2"/>
</dbReference>
<dbReference type="Proteomes" id="UP000008143">
    <property type="component" value="Chromosome 8"/>
</dbReference>
<evidence type="ECO:0000256" key="8">
    <source>
        <dbReference type="ARBA" id="ARBA00023319"/>
    </source>
</evidence>
<dbReference type="InterPro" id="IPR053896">
    <property type="entry name" value="BTN3A2-like_Ig-C"/>
</dbReference>
<dbReference type="SUPFAM" id="SSF48726">
    <property type="entry name" value="Immunoglobulin"/>
    <property type="match status" value="2"/>
</dbReference>
<dbReference type="InterPro" id="IPR007110">
    <property type="entry name" value="Ig-like_dom"/>
</dbReference>
<feature type="transmembrane region" description="Helical" evidence="10">
    <location>
        <begin position="241"/>
        <end position="259"/>
    </location>
</feature>
<evidence type="ECO:0000256" key="7">
    <source>
        <dbReference type="ARBA" id="ARBA00023180"/>
    </source>
</evidence>